<dbReference type="EMBL" id="NCKU01000818">
    <property type="protein sequence ID" value="RWS14025.1"/>
    <property type="molecule type" value="Genomic_DNA"/>
</dbReference>
<dbReference type="NCBIfam" id="TIGR00231">
    <property type="entry name" value="small_GTP"/>
    <property type="match status" value="1"/>
</dbReference>
<dbReference type="Gene3D" id="3.40.50.10050">
    <property type="entry name" value="Translation initiation factor IF- 2, domain 3"/>
    <property type="match status" value="1"/>
</dbReference>
<comment type="function">
    <text evidence="6">One of the essential components for the initiation of protein synthesis. Protects formylmethionyl-tRNA from spontaneous hydrolysis and promotes its binding to the 30S ribosomal subunits. Also involved in the hydrolysis of GTP during the formation of the 70S ribosomal complex.</text>
</comment>
<dbReference type="GO" id="GO:0005525">
    <property type="term" value="F:GTP binding"/>
    <property type="evidence" value="ECO:0007669"/>
    <property type="project" value="UniProtKB-KW"/>
</dbReference>
<dbReference type="FunFam" id="2.40.30.10:FF:000054">
    <property type="entry name" value="Translation initiation factor IF-2"/>
    <property type="match status" value="1"/>
</dbReference>
<dbReference type="InterPro" id="IPR015760">
    <property type="entry name" value="TIF_IF2"/>
</dbReference>
<comment type="similarity">
    <text evidence="1">Belongs to the TRAFAC class translation factor GTPase superfamily. Classic translation factor GTPase family. IF-2 subfamily.</text>
</comment>
<evidence type="ECO:0000256" key="1">
    <source>
        <dbReference type="ARBA" id="ARBA00007733"/>
    </source>
</evidence>
<dbReference type="PROSITE" id="PS51722">
    <property type="entry name" value="G_TR_2"/>
    <property type="match status" value="1"/>
</dbReference>
<dbReference type="OrthoDB" id="361630at2759"/>
<evidence type="ECO:0000313" key="9">
    <source>
        <dbReference type="Proteomes" id="UP000285301"/>
    </source>
</evidence>
<dbReference type="Pfam" id="PF00009">
    <property type="entry name" value="GTP_EFTU"/>
    <property type="match status" value="1"/>
</dbReference>
<dbReference type="GO" id="GO:0003743">
    <property type="term" value="F:translation initiation factor activity"/>
    <property type="evidence" value="ECO:0007669"/>
    <property type="project" value="UniProtKB-KW"/>
</dbReference>
<dbReference type="Pfam" id="PF11987">
    <property type="entry name" value="IF-2"/>
    <property type="match status" value="1"/>
</dbReference>
<keyword evidence="2 8" id="KW-0396">Initiation factor</keyword>
<comment type="caution">
    <text evidence="8">The sequence shown here is derived from an EMBL/GenBank/DDBJ whole genome shotgun (WGS) entry which is preliminary data.</text>
</comment>
<evidence type="ECO:0000256" key="2">
    <source>
        <dbReference type="ARBA" id="ARBA00022540"/>
    </source>
</evidence>
<dbReference type="SUPFAM" id="SSF50447">
    <property type="entry name" value="Translation proteins"/>
    <property type="match status" value="2"/>
</dbReference>
<keyword evidence="9" id="KW-1185">Reference proteome</keyword>
<dbReference type="STRING" id="1965070.A0A443RFJ2"/>
<dbReference type="PANTHER" id="PTHR43381:SF20">
    <property type="entry name" value="TRANSLATION INITIATION FACTOR IF-2, MITOCHONDRIAL"/>
    <property type="match status" value="1"/>
</dbReference>
<dbReference type="SUPFAM" id="SSF52156">
    <property type="entry name" value="Initiation factor IF2/eIF5b, domain 3"/>
    <property type="match status" value="1"/>
</dbReference>
<evidence type="ECO:0000256" key="5">
    <source>
        <dbReference type="ARBA" id="ARBA00023134"/>
    </source>
</evidence>
<dbReference type="InterPro" id="IPR044145">
    <property type="entry name" value="IF2_II"/>
</dbReference>
<keyword evidence="5" id="KW-0342">GTP-binding</keyword>
<dbReference type="AlphaFoldDB" id="A0A443RFJ2"/>
<protein>
    <submittedName>
        <fullName evidence="8">Translation initiation factor IF-2: mitochondrial-like protein</fullName>
    </submittedName>
</protein>
<feature type="domain" description="Tr-type G" evidence="7">
    <location>
        <begin position="139"/>
        <end position="311"/>
    </location>
</feature>
<dbReference type="PANTHER" id="PTHR43381">
    <property type="entry name" value="TRANSLATION INITIATION FACTOR IF-2-RELATED"/>
    <property type="match status" value="1"/>
</dbReference>
<dbReference type="InterPro" id="IPR009000">
    <property type="entry name" value="Transl_B-barrel_sf"/>
</dbReference>
<sequence length="696" mass="77292">MFAVYNSCKTLSLLQRNAAFRLQTFLESSNRCKRCELSTSACLNSVKAKKLPVVNIWEGMSVSDVQSAVGLPLADIHEAMHKANVKRLNSIDDIKTIVIHLQKRFNVVPSPNKVIEEQVIDIKSMIESSFSIPPKSLRKRPPIVTIMGHVDHGKTTLLDALRHSELVKQEFGGITQHIGAFMVTLDGHSVTILDTPGHAAFSAMRERGANLTDIVVLVVAADDGVMNQTIESINFAKSAGVPIIVAVNKIDKVENLKKSVEKVKGGLFAQGIVLEEDGGETQAIYVSALKREGLTELKEAIIALAEMMQLRAFYEGRVKGTIIESKIDSHRGRLATVLVQSGCLKKGDVIIAGENHLAFAKVRAMFDEWGKLLEKACPSVPVQIIGWKNETLPIAGDEVFQIESEKQARDIFAAHLKLISQEKAKSASKVAAKSAEEHRVVYKANLEAKRAKGLKKIRPTALRSKEILEDPDEDKKLNIILKADVNGSLEALLNVLESYPNEEKPVKMNIIHADVGAVSENDVNLASCFKNTCIYCFNVETLSKAQGLAKELEVSVKRFNVIYHLVNDVKKEINNRMPEVDVENVIGEAVVLQEFLIHEKSKKVPIAGCRCVKGSLKKSGCFYKLIRNEDVIKDKMEIFSMRHLKDEVNVIKKDTECGLRFNLGLEDNFSFRNSDKLVCYELKKVSQITDWTPEGF</sequence>
<dbReference type="InterPro" id="IPR000795">
    <property type="entry name" value="T_Tr_GTP-bd_dom"/>
</dbReference>
<keyword evidence="3" id="KW-0547">Nucleotide-binding</keyword>
<dbReference type="GO" id="GO:0005737">
    <property type="term" value="C:cytoplasm"/>
    <property type="evidence" value="ECO:0007669"/>
    <property type="project" value="TreeGrafter"/>
</dbReference>
<dbReference type="CDD" id="cd03702">
    <property type="entry name" value="IF2_mtIF2_II"/>
    <property type="match status" value="1"/>
</dbReference>
<gene>
    <name evidence="8" type="ORF">B4U79_00620</name>
</gene>
<dbReference type="Gene3D" id="3.40.50.300">
    <property type="entry name" value="P-loop containing nucleotide triphosphate hydrolases"/>
    <property type="match status" value="1"/>
</dbReference>
<evidence type="ECO:0000256" key="4">
    <source>
        <dbReference type="ARBA" id="ARBA00022917"/>
    </source>
</evidence>
<dbReference type="InterPro" id="IPR036925">
    <property type="entry name" value="TIF_IF2_dom3_sf"/>
</dbReference>
<keyword evidence="4" id="KW-0648">Protein biosynthesis</keyword>
<dbReference type="SUPFAM" id="SSF52540">
    <property type="entry name" value="P-loop containing nucleoside triphosphate hydrolases"/>
    <property type="match status" value="1"/>
</dbReference>
<accession>A0A443RFJ2</accession>
<dbReference type="InterPro" id="IPR053905">
    <property type="entry name" value="EF-G-like_DII"/>
</dbReference>
<dbReference type="InterPro" id="IPR023115">
    <property type="entry name" value="TIF_IF2_dom3"/>
</dbReference>
<dbReference type="FunFam" id="3.40.50.10050:FF:000001">
    <property type="entry name" value="Translation initiation factor IF-2"/>
    <property type="match status" value="1"/>
</dbReference>
<reference evidence="8 9" key="1">
    <citation type="journal article" date="2018" name="Gigascience">
        <title>Genomes of trombidid mites reveal novel predicted allergens and laterally-transferred genes associated with secondary metabolism.</title>
        <authorList>
            <person name="Dong X."/>
            <person name="Chaisiri K."/>
            <person name="Xia D."/>
            <person name="Armstrong S.D."/>
            <person name="Fang Y."/>
            <person name="Donnelly M.J."/>
            <person name="Kadowaki T."/>
            <person name="McGarry J.W."/>
            <person name="Darby A.C."/>
            <person name="Makepeace B.L."/>
        </authorList>
    </citation>
    <scope>NUCLEOTIDE SEQUENCE [LARGE SCALE GENOMIC DNA]</scope>
    <source>
        <strain evidence="8">UoL-WK</strain>
    </source>
</reference>
<dbReference type="Pfam" id="PF22042">
    <property type="entry name" value="EF-G_D2"/>
    <property type="match status" value="1"/>
</dbReference>
<evidence type="ECO:0000259" key="7">
    <source>
        <dbReference type="PROSITE" id="PS51722"/>
    </source>
</evidence>
<dbReference type="GO" id="GO:0003924">
    <property type="term" value="F:GTPase activity"/>
    <property type="evidence" value="ECO:0007669"/>
    <property type="project" value="InterPro"/>
</dbReference>
<dbReference type="CDD" id="cd01887">
    <property type="entry name" value="IF2_eIF5B"/>
    <property type="match status" value="1"/>
</dbReference>
<evidence type="ECO:0000256" key="3">
    <source>
        <dbReference type="ARBA" id="ARBA00022741"/>
    </source>
</evidence>
<evidence type="ECO:0000256" key="6">
    <source>
        <dbReference type="ARBA" id="ARBA00025162"/>
    </source>
</evidence>
<dbReference type="Proteomes" id="UP000285301">
    <property type="component" value="Unassembled WGS sequence"/>
</dbReference>
<proteinExistence type="inferred from homology"/>
<dbReference type="FunFam" id="3.40.50.300:FF:000019">
    <property type="entry name" value="Translation initiation factor IF-2"/>
    <property type="match status" value="1"/>
</dbReference>
<name>A0A443RFJ2_9ACAR</name>
<dbReference type="InterPro" id="IPR027417">
    <property type="entry name" value="P-loop_NTPase"/>
</dbReference>
<dbReference type="InterPro" id="IPR005225">
    <property type="entry name" value="Small_GTP-bd"/>
</dbReference>
<evidence type="ECO:0000313" key="8">
    <source>
        <dbReference type="EMBL" id="RWS14025.1"/>
    </source>
</evidence>
<dbReference type="Gene3D" id="2.40.30.10">
    <property type="entry name" value="Translation factors"/>
    <property type="match status" value="2"/>
</dbReference>
<organism evidence="8 9">
    <name type="scientific">Dinothrombium tinctorium</name>
    <dbReference type="NCBI Taxonomy" id="1965070"/>
    <lineage>
        <taxon>Eukaryota</taxon>
        <taxon>Metazoa</taxon>
        <taxon>Ecdysozoa</taxon>
        <taxon>Arthropoda</taxon>
        <taxon>Chelicerata</taxon>
        <taxon>Arachnida</taxon>
        <taxon>Acari</taxon>
        <taxon>Acariformes</taxon>
        <taxon>Trombidiformes</taxon>
        <taxon>Prostigmata</taxon>
        <taxon>Anystina</taxon>
        <taxon>Parasitengona</taxon>
        <taxon>Trombidioidea</taxon>
        <taxon>Trombidiidae</taxon>
        <taxon>Dinothrombium</taxon>
    </lineage>
</organism>